<accession>A0A516IU56</accession>
<dbReference type="PIRSF" id="PIRSF002599">
    <property type="entry name" value="Cold_shock_A"/>
    <property type="match status" value="1"/>
</dbReference>
<keyword evidence="1" id="KW-0812">Transmembrane</keyword>
<gene>
    <name evidence="2" type="ORF">FMM02_11070</name>
</gene>
<feature type="transmembrane region" description="Helical" evidence="1">
    <location>
        <begin position="73"/>
        <end position="91"/>
    </location>
</feature>
<feature type="transmembrane region" description="Helical" evidence="1">
    <location>
        <begin position="7"/>
        <end position="24"/>
    </location>
</feature>
<keyword evidence="1" id="KW-1133">Transmembrane helix</keyword>
<reference evidence="2 3" key="1">
    <citation type="submission" date="2019-07" db="EMBL/GenBank/DDBJ databases">
        <title>Sphingomonas AE3 Genome sequencing and assembly.</title>
        <authorList>
            <person name="Kim H."/>
        </authorList>
    </citation>
    <scope>NUCLEOTIDE SEQUENCE [LARGE SCALE GENOMIC DNA]</scope>
    <source>
        <strain evidence="2 3">AE3</strain>
    </source>
</reference>
<dbReference type="InterPro" id="IPR012156">
    <property type="entry name" value="Cold_shock_CspA"/>
</dbReference>
<dbReference type="AlphaFoldDB" id="A0A516IU56"/>
<dbReference type="Proteomes" id="UP000321857">
    <property type="component" value="Chromosome"/>
</dbReference>
<dbReference type="GO" id="GO:0003676">
    <property type="term" value="F:nucleic acid binding"/>
    <property type="evidence" value="ECO:0007669"/>
    <property type="project" value="InterPro"/>
</dbReference>
<organism evidence="2 3">
    <name type="scientific">Sphingomonas xanthus</name>
    <dbReference type="NCBI Taxonomy" id="2594473"/>
    <lineage>
        <taxon>Bacteria</taxon>
        <taxon>Pseudomonadati</taxon>
        <taxon>Pseudomonadota</taxon>
        <taxon>Alphaproteobacteria</taxon>
        <taxon>Sphingomonadales</taxon>
        <taxon>Sphingomonadaceae</taxon>
        <taxon>Sphingomonas</taxon>
    </lineage>
</organism>
<dbReference type="Pfam" id="PF06961">
    <property type="entry name" value="DUF1294"/>
    <property type="match status" value="1"/>
</dbReference>
<evidence type="ECO:0000313" key="2">
    <source>
        <dbReference type="EMBL" id="QDP20448.1"/>
    </source>
</evidence>
<dbReference type="KEGG" id="sxa:FMM02_11070"/>
<protein>
    <submittedName>
        <fullName evidence="2">DUF1294 domain-containing protein</fullName>
    </submittedName>
</protein>
<dbReference type="OrthoDB" id="72963at2"/>
<dbReference type="InterPro" id="IPR010718">
    <property type="entry name" value="DUF1294"/>
</dbReference>
<keyword evidence="3" id="KW-1185">Reference proteome</keyword>
<sequence length="92" mass="10080">MPITLETVVFALVAVNLWTVLRFWQDKQRAATGKLRIPEGDLLGLALIGGSPGALLARRLFRHKTRKEPFSTRLTVIVMIQAGVLLGLVATS</sequence>
<evidence type="ECO:0000313" key="3">
    <source>
        <dbReference type="Proteomes" id="UP000321857"/>
    </source>
</evidence>
<keyword evidence="1" id="KW-0472">Membrane</keyword>
<proteinExistence type="predicted"/>
<name>A0A516IU56_9SPHN</name>
<dbReference type="EMBL" id="CP041659">
    <property type="protein sequence ID" value="QDP20448.1"/>
    <property type="molecule type" value="Genomic_DNA"/>
</dbReference>
<evidence type="ECO:0000256" key="1">
    <source>
        <dbReference type="SAM" id="Phobius"/>
    </source>
</evidence>